<dbReference type="AlphaFoldDB" id="A0A356LM72"/>
<protein>
    <submittedName>
        <fullName evidence="2">Zinc-finger domain-containing protein</fullName>
    </submittedName>
</protein>
<dbReference type="InterPro" id="IPR019401">
    <property type="entry name" value="Znf_CHCC"/>
</dbReference>
<name>A0A356LM72_9BURK</name>
<gene>
    <name evidence="2" type="ORF">DD666_19995</name>
</gene>
<dbReference type="Proteomes" id="UP000264036">
    <property type="component" value="Unassembled WGS sequence"/>
</dbReference>
<comment type="caution">
    <text evidence="2">The sequence shown here is derived from an EMBL/GenBank/DDBJ whole genome shotgun (WGS) entry which is preliminary data.</text>
</comment>
<sequence length="65" mass="6970">MSAQVQTAPIEVSASDLPVYCPGPNAPTWSLHPRVFLEVSKTGSAACPYCGTVYRLKEGEKVHGH</sequence>
<dbReference type="Gene3D" id="2.60.260.40">
    <property type="entry name" value="q5lls5 like domains"/>
    <property type="match status" value="1"/>
</dbReference>
<keyword evidence="2" id="KW-0862">Zinc</keyword>
<accession>A0A356LM72</accession>
<reference evidence="2 3" key="1">
    <citation type="journal article" date="2018" name="Nat. Biotechnol.">
        <title>A standardized bacterial taxonomy based on genome phylogeny substantially revises the tree of life.</title>
        <authorList>
            <person name="Parks D.H."/>
            <person name="Chuvochina M."/>
            <person name="Waite D.W."/>
            <person name="Rinke C."/>
            <person name="Skarshewski A."/>
            <person name="Chaumeil P.A."/>
            <person name="Hugenholtz P."/>
        </authorList>
    </citation>
    <scope>NUCLEOTIDE SEQUENCE [LARGE SCALE GENOMIC DNA]</scope>
    <source>
        <strain evidence="2">UBA10707</strain>
    </source>
</reference>
<evidence type="ECO:0000259" key="1">
    <source>
        <dbReference type="Pfam" id="PF10276"/>
    </source>
</evidence>
<proteinExistence type="predicted"/>
<dbReference type="Pfam" id="PF10276">
    <property type="entry name" value="zf-CHCC"/>
    <property type="match status" value="1"/>
</dbReference>
<keyword evidence="2" id="KW-0863">Zinc-finger</keyword>
<organism evidence="2 3">
    <name type="scientific">Advenella kashmirensis</name>
    <dbReference type="NCBI Taxonomy" id="310575"/>
    <lineage>
        <taxon>Bacteria</taxon>
        <taxon>Pseudomonadati</taxon>
        <taxon>Pseudomonadota</taxon>
        <taxon>Betaproteobacteria</taxon>
        <taxon>Burkholderiales</taxon>
        <taxon>Alcaligenaceae</taxon>
    </lineage>
</organism>
<evidence type="ECO:0000313" key="3">
    <source>
        <dbReference type="Proteomes" id="UP000264036"/>
    </source>
</evidence>
<feature type="domain" description="Zinc finger CHCC-type" evidence="1">
    <location>
        <begin position="19"/>
        <end position="54"/>
    </location>
</feature>
<keyword evidence="2" id="KW-0479">Metal-binding</keyword>
<dbReference type="GO" id="GO:0008270">
    <property type="term" value="F:zinc ion binding"/>
    <property type="evidence" value="ECO:0007669"/>
    <property type="project" value="UniProtKB-KW"/>
</dbReference>
<evidence type="ECO:0000313" key="2">
    <source>
        <dbReference type="EMBL" id="HBP31681.1"/>
    </source>
</evidence>
<dbReference type="EMBL" id="DOEK01000042">
    <property type="protein sequence ID" value="HBP31681.1"/>
    <property type="molecule type" value="Genomic_DNA"/>
</dbReference>